<accession>A0ACC2AUH9</accession>
<name>A0ACC2AUH9_DIPCM</name>
<evidence type="ECO:0000313" key="2">
    <source>
        <dbReference type="Proteomes" id="UP001162992"/>
    </source>
</evidence>
<proteinExistence type="predicted"/>
<protein>
    <submittedName>
        <fullName evidence="1">Uncharacterized protein</fullName>
    </submittedName>
</protein>
<gene>
    <name evidence="1" type="ORF">O6H91_19G042300</name>
</gene>
<comment type="caution">
    <text evidence="1">The sequence shown here is derived from an EMBL/GenBank/DDBJ whole genome shotgun (WGS) entry which is preliminary data.</text>
</comment>
<organism evidence="1 2">
    <name type="scientific">Diphasiastrum complanatum</name>
    <name type="common">Issler's clubmoss</name>
    <name type="synonym">Lycopodium complanatum</name>
    <dbReference type="NCBI Taxonomy" id="34168"/>
    <lineage>
        <taxon>Eukaryota</taxon>
        <taxon>Viridiplantae</taxon>
        <taxon>Streptophyta</taxon>
        <taxon>Embryophyta</taxon>
        <taxon>Tracheophyta</taxon>
        <taxon>Lycopodiopsida</taxon>
        <taxon>Lycopodiales</taxon>
        <taxon>Lycopodiaceae</taxon>
        <taxon>Lycopodioideae</taxon>
        <taxon>Diphasiastrum</taxon>
    </lineage>
</organism>
<keyword evidence="2" id="KW-1185">Reference proteome</keyword>
<reference evidence="2" key="1">
    <citation type="journal article" date="2024" name="Proc. Natl. Acad. Sci. U.S.A.">
        <title>Extraordinary preservation of gene collinearity over three hundred million years revealed in homosporous lycophytes.</title>
        <authorList>
            <person name="Li C."/>
            <person name="Wickell D."/>
            <person name="Kuo L.Y."/>
            <person name="Chen X."/>
            <person name="Nie B."/>
            <person name="Liao X."/>
            <person name="Peng D."/>
            <person name="Ji J."/>
            <person name="Jenkins J."/>
            <person name="Williams M."/>
            <person name="Shu S."/>
            <person name="Plott C."/>
            <person name="Barry K."/>
            <person name="Rajasekar S."/>
            <person name="Grimwood J."/>
            <person name="Han X."/>
            <person name="Sun S."/>
            <person name="Hou Z."/>
            <person name="He W."/>
            <person name="Dai G."/>
            <person name="Sun C."/>
            <person name="Schmutz J."/>
            <person name="Leebens-Mack J.H."/>
            <person name="Li F.W."/>
            <person name="Wang L."/>
        </authorList>
    </citation>
    <scope>NUCLEOTIDE SEQUENCE [LARGE SCALE GENOMIC DNA]</scope>
    <source>
        <strain evidence="2">cv. PW_Plant_1</strain>
    </source>
</reference>
<dbReference type="Proteomes" id="UP001162992">
    <property type="component" value="Chromosome 19"/>
</dbReference>
<dbReference type="EMBL" id="CM055110">
    <property type="protein sequence ID" value="KAJ7521196.1"/>
    <property type="molecule type" value="Genomic_DNA"/>
</dbReference>
<evidence type="ECO:0000313" key="1">
    <source>
        <dbReference type="EMBL" id="KAJ7521196.1"/>
    </source>
</evidence>
<sequence>MAASGQVNGNVSPQYLGVTEPISTAGPTEADHARTQKLEKVLVSAGLYESQDEAVLREEVLGRLDQTIKLWVKQISQNKGFSDQLIQEANAKIFTFGSYRLGVHGPSTDIDTLCVGPRHASREEDFFAELYKMLADMEEVTELHPVTDAHVPVMKFKFNGISIDLLYARLSLWVIPEDLDISQESILRNIDEQSVRSLNGCRVTDQILRLVPNIQHFRTTLRCLKFWAKRRGVYSNVTGFLGGVNCALLVARICQLYPNAIPSMLVSRFFRVYTQWRWPNPVMLCAIDEGTLGLPVWDPRKNPRDRMHHMPIITPAYPCMNSSYNVSLSTLRVMTDEFQRANEICENLEMNKAEWNILFEPYPFFEAYKNYLQVEITALDDDDFRKWKGWVESRLRQLTLKIEKHTYGMLQCHPYPCEVVDSSRKGGHCAFFMGLQRSQGVPQQEGQQFDIRATVDEFRHSVNMYMLWKPGMELHVSHVRRKQLPAYVFPGGLRPVRPLRPLTVVSKSASGPAFGNSVSQLPKSDSGTTDEDVEDISGEGGERLKRKFQPAEEVGLTKRQTIREPMNVGDERMTTSISPAVASTEQFIMGEQETFDKTLKRGLEGYSAEEELEAVDDIQTSICRKGDSAELLQSKLEQASGICREQSRLAALKPGSCSFSNGVVDELEPTVAFGGTLLGAVGNTDSQKKPVIRLSLAATTSSTVGAF</sequence>